<dbReference type="RefSeq" id="WP_283872172.1">
    <property type="nucleotide sequence ID" value="NZ_CP126101.1"/>
</dbReference>
<organism evidence="3 4">
    <name type="scientific">Lysinibacillus pakistanensis</name>
    <dbReference type="NCBI Taxonomy" id="759811"/>
    <lineage>
        <taxon>Bacteria</taxon>
        <taxon>Bacillati</taxon>
        <taxon>Bacillota</taxon>
        <taxon>Bacilli</taxon>
        <taxon>Bacillales</taxon>
        <taxon>Bacillaceae</taxon>
        <taxon>Lysinibacillus</taxon>
    </lineage>
</organism>
<accession>A0AAX3X4G2</accession>
<evidence type="ECO:0000313" key="4">
    <source>
        <dbReference type="Proteomes" id="UP001178322"/>
    </source>
</evidence>
<keyword evidence="2" id="KW-0732">Signal</keyword>
<dbReference type="EMBL" id="CP126101">
    <property type="protein sequence ID" value="WHY53726.1"/>
    <property type="molecule type" value="Genomic_DNA"/>
</dbReference>
<gene>
    <name evidence="3" type="ORF">QNH24_10960</name>
</gene>
<evidence type="ECO:0000313" key="3">
    <source>
        <dbReference type="EMBL" id="WHY53726.1"/>
    </source>
</evidence>
<dbReference type="AlphaFoldDB" id="A0AAX3X4G2"/>
<feature type="coiled-coil region" evidence="1">
    <location>
        <begin position="116"/>
        <end position="153"/>
    </location>
</feature>
<evidence type="ECO:0008006" key="5">
    <source>
        <dbReference type="Google" id="ProtNLM"/>
    </source>
</evidence>
<reference evidence="3" key="1">
    <citation type="submission" date="2023-05" db="EMBL/GenBank/DDBJ databases">
        <title>Comparative genomics of Bacillaceae isolates and their secondary metabolite potential.</title>
        <authorList>
            <person name="Song L."/>
            <person name="Nielsen L.J."/>
            <person name="Mohite O."/>
            <person name="Xu X."/>
            <person name="Weber T."/>
            <person name="Kovacs A.T."/>
        </authorList>
    </citation>
    <scope>NUCLEOTIDE SEQUENCE</scope>
    <source>
        <strain evidence="3">LY1</strain>
    </source>
</reference>
<proteinExistence type="predicted"/>
<feature type="signal peptide" evidence="2">
    <location>
        <begin position="1"/>
        <end position="29"/>
    </location>
</feature>
<name>A0AAX3X4G2_9BACI</name>
<sequence>MKKPVKKTWMMASALTLGLAVLTPLQAGATSVQTPNNATVQMEQQITGTITDNYGDGINLKGKDGKNYFISFYKFSKEQLEKINLAEGQEITVEGSIVDSYSDFYTFEVYKSDLPKEITAEELAKLEKLFNEIKRLEKEASVLEDTSSEAAEKKYDEIAKIYEDMYKITKPYILASWEPQSFDEYLQDFGFSENNIVIDAEDKKQLKVIYDEWVKLAKAGIEEDKADEKFEAFYTILQPYLDKLYPPQTFEEYMADTELAIPAETLAKLKTIYDDAQRAEKDKNDELSEKLWTEFYHIMDEFYTPQTFEEYMADFAFEVSEADKKQLKALYEEILAFDKKVEQEKIDAKWDAFYTILDPYFKANKEILISASKLTLNGQVYISQ</sequence>
<feature type="chain" id="PRO_5043399482" description="DUF3221 domain-containing protein" evidence="2">
    <location>
        <begin position="30"/>
        <end position="384"/>
    </location>
</feature>
<keyword evidence="1" id="KW-0175">Coiled coil</keyword>
<evidence type="ECO:0000256" key="2">
    <source>
        <dbReference type="SAM" id="SignalP"/>
    </source>
</evidence>
<dbReference type="Proteomes" id="UP001178322">
    <property type="component" value="Chromosome"/>
</dbReference>
<protein>
    <recommendedName>
        <fullName evidence="5">DUF3221 domain-containing protein</fullName>
    </recommendedName>
</protein>
<evidence type="ECO:0000256" key="1">
    <source>
        <dbReference type="SAM" id="Coils"/>
    </source>
</evidence>